<evidence type="ECO:0000256" key="1">
    <source>
        <dbReference type="ARBA" id="ARBA00004191"/>
    </source>
</evidence>
<accession>A0A8S9M899</accession>
<evidence type="ECO:0008006" key="10">
    <source>
        <dbReference type="Google" id="ProtNLM"/>
    </source>
</evidence>
<evidence type="ECO:0000313" key="9">
    <source>
        <dbReference type="EMBL" id="KAF2613416.1"/>
    </source>
</evidence>
<evidence type="ECO:0000256" key="2">
    <source>
        <dbReference type="ARBA" id="ARBA00008834"/>
    </source>
</evidence>
<dbReference type="AlphaFoldDB" id="A0A8S9M899"/>
<evidence type="ECO:0000256" key="4">
    <source>
        <dbReference type="ARBA" id="ARBA00022525"/>
    </source>
</evidence>
<dbReference type="Pfam" id="PF00295">
    <property type="entry name" value="Glyco_hydro_28"/>
    <property type="match status" value="2"/>
</dbReference>
<dbReference type="EMBL" id="QGKY02000089">
    <property type="protein sequence ID" value="KAF2613416.1"/>
    <property type="molecule type" value="Genomic_DNA"/>
</dbReference>
<keyword evidence="6 8" id="KW-0326">Glycosidase</keyword>
<sequence length="268" mass="29475">MFQYVWLGITRMEVKMHEPVAFEGTLEPRAWPCFIDYSPLQPLIVLICVVIGSLGIAEEEQGVENVTVSNVDFTATSNGVRIKTWAKNSKSFARNIVFQHINMKMVKNPIIIDQHYCFYKPCPEQESGVEVSNVRYEDIHGTSSTDVAVKLDCSKEKPCTGIVMDNVNLALQLVNQLAQASCSNANGLANDVVIPFTPYIHGTSSTDVAVKLDCSKEKPCTGIVMDNVNLAFQLVNQPAQASCSNANGLANDVVIPFTPCLKRDILMT</sequence>
<evidence type="ECO:0000256" key="3">
    <source>
        <dbReference type="ARBA" id="ARBA00022512"/>
    </source>
</evidence>
<gene>
    <name evidence="9" type="ORF">F2Q70_00008800</name>
</gene>
<protein>
    <recommendedName>
        <fullName evidence="10">Polygalacturonase</fullName>
    </recommendedName>
</protein>
<comment type="similarity">
    <text evidence="2 8">Belongs to the glycosyl hydrolase 28 family.</text>
</comment>
<dbReference type="GO" id="GO:0004650">
    <property type="term" value="F:polygalacturonase activity"/>
    <property type="evidence" value="ECO:0007669"/>
    <property type="project" value="InterPro"/>
</dbReference>
<dbReference type="SUPFAM" id="SSF51126">
    <property type="entry name" value="Pectin lyase-like"/>
    <property type="match status" value="2"/>
</dbReference>
<keyword evidence="4" id="KW-0964">Secreted</keyword>
<comment type="subcellular location">
    <subcellularLocation>
        <location evidence="1">Secreted</location>
        <location evidence="1">Cell wall</location>
    </subcellularLocation>
</comment>
<keyword evidence="5 8" id="KW-0378">Hydrolase</keyword>
<dbReference type="GO" id="GO:0071555">
    <property type="term" value="P:cell wall organization"/>
    <property type="evidence" value="ECO:0007669"/>
    <property type="project" value="UniProtKB-KW"/>
</dbReference>
<dbReference type="Gene3D" id="2.160.20.10">
    <property type="entry name" value="Single-stranded right-handed beta-helix, Pectin lyase-like"/>
    <property type="match status" value="2"/>
</dbReference>
<dbReference type="InterPro" id="IPR012334">
    <property type="entry name" value="Pectin_lyas_fold"/>
</dbReference>
<dbReference type="InterPro" id="IPR000743">
    <property type="entry name" value="Glyco_hydro_28"/>
</dbReference>
<reference evidence="9" key="1">
    <citation type="submission" date="2019-12" db="EMBL/GenBank/DDBJ databases">
        <title>Genome sequencing and annotation of Brassica cretica.</title>
        <authorList>
            <person name="Studholme D.J."/>
            <person name="Sarris P.F."/>
        </authorList>
    </citation>
    <scope>NUCLEOTIDE SEQUENCE</scope>
    <source>
        <strain evidence="9">PFS-102/07</strain>
        <tissue evidence="9">Leaf</tissue>
    </source>
</reference>
<dbReference type="InterPro" id="IPR011050">
    <property type="entry name" value="Pectin_lyase_fold/virulence"/>
</dbReference>
<name>A0A8S9M899_BRACR</name>
<proteinExistence type="inferred from homology"/>
<comment type="caution">
    <text evidence="9">The sequence shown here is derived from an EMBL/GenBank/DDBJ whole genome shotgun (WGS) entry which is preliminary data.</text>
</comment>
<keyword evidence="3" id="KW-0134">Cell wall</keyword>
<evidence type="ECO:0000256" key="7">
    <source>
        <dbReference type="ARBA" id="ARBA00023316"/>
    </source>
</evidence>
<evidence type="ECO:0000256" key="8">
    <source>
        <dbReference type="RuleBase" id="RU361169"/>
    </source>
</evidence>
<dbReference type="PANTHER" id="PTHR31375">
    <property type="match status" value="1"/>
</dbReference>
<dbReference type="GO" id="GO:0005975">
    <property type="term" value="P:carbohydrate metabolic process"/>
    <property type="evidence" value="ECO:0007669"/>
    <property type="project" value="InterPro"/>
</dbReference>
<organism evidence="9">
    <name type="scientific">Brassica cretica</name>
    <name type="common">Mustard</name>
    <dbReference type="NCBI Taxonomy" id="69181"/>
    <lineage>
        <taxon>Eukaryota</taxon>
        <taxon>Viridiplantae</taxon>
        <taxon>Streptophyta</taxon>
        <taxon>Embryophyta</taxon>
        <taxon>Tracheophyta</taxon>
        <taxon>Spermatophyta</taxon>
        <taxon>Magnoliopsida</taxon>
        <taxon>eudicotyledons</taxon>
        <taxon>Gunneridae</taxon>
        <taxon>Pentapetalae</taxon>
        <taxon>rosids</taxon>
        <taxon>malvids</taxon>
        <taxon>Brassicales</taxon>
        <taxon>Brassicaceae</taxon>
        <taxon>Brassiceae</taxon>
        <taxon>Brassica</taxon>
    </lineage>
</organism>
<keyword evidence="7" id="KW-0961">Cell wall biogenesis/degradation</keyword>
<evidence type="ECO:0000256" key="5">
    <source>
        <dbReference type="ARBA" id="ARBA00022801"/>
    </source>
</evidence>
<evidence type="ECO:0000256" key="6">
    <source>
        <dbReference type="ARBA" id="ARBA00023295"/>
    </source>
</evidence>